<evidence type="ECO:0000313" key="3">
    <source>
        <dbReference type="Proteomes" id="UP000241229"/>
    </source>
</evidence>
<reference evidence="2 3" key="1">
    <citation type="submission" date="2018-03" db="EMBL/GenBank/DDBJ databases">
        <title>The draft genome of Mesorhizobium sp. 6GN-30.</title>
        <authorList>
            <person name="Liu L."/>
            <person name="Li L."/>
            <person name="Wang T."/>
            <person name="Zhang X."/>
            <person name="Liang L."/>
        </authorList>
    </citation>
    <scope>NUCLEOTIDE SEQUENCE [LARGE SCALE GENOMIC DNA]</scope>
    <source>
        <strain evidence="2 3">6GN30</strain>
    </source>
</reference>
<dbReference type="Pfam" id="PF05899">
    <property type="entry name" value="Cupin_3"/>
    <property type="match status" value="1"/>
</dbReference>
<sequence length="123" mass="13336">MIDFKTFAHLAAVDLGPPQPKPTSVEGDQMEASKVLWTSDDGLVEVGVWECSPGRFTASRDDNSEICHIVSGRVTLHGPHGAERDVGPGELLVLPIGWRGEWTIHATTRKLYVVHLRPEGGAA</sequence>
<evidence type="ECO:0000259" key="1">
    <source>
        <dbReference type="Pfam" id="PF05899"/>
    </source>
</evidence>
<comment type="caution">
    <text evidence="2">The sequence shown here is derived from an EMBL/GenBank/DDBJ whole genome shotgun (WGS) entry which is preliminary data.</text>
</comment>
<dbReference type="InterPro" id="IPR014710">
    <property type="entry name" value="RmlC-like_jellyroll"/>
</dbReference>
<name>A0A2P7S9L6_9HYPH</name>
<dbReference type="Proteomes" id="UP000241229">
    <property type="component" value="Unassembled WGS sequence"/>
</dbReference>
<dbReference type="OrthoDB" id="9799053at2"/>
<protein>
    <submittedName>
        <fullName evidence="2">Cupin</fullName>
    </submittedName>
</protein>
<feature type="domain" description="(S)-ureidoglycine aminohydrolase cupin" evidence="1">
    <location>
        <begin position="39"/>
        <end position="112"/>
    </location>
</feature>
<dbReference type="PANTHER" id="PTHR40943">
    <property type="entry name" value="CYTOPLASMIC PROTEIN-RELATED"/>
    <property type="match status" value="1"/>
</dbReference>
<proteinExistence type="predicted"/>
<dbReference type="SUPFAM" id="SSF51182">
    <property type="entry name" value="RmlC-like cupins"/>
    <property type="match status" value="1"/>
</dbReference>
<dbReference type="AlphaFoldDB" id="A0A2P7S9L6"/>
<dbReference type="RefSeq" id="WP_106772863.1">
    <property type="nucleotide sequence ID" value="NZ_PXYK01000012.1"/>
</dbReference>
<accession>A0A2P7S9L6</accession>
<dbReference type="InterPro" id="IPR011051">
    <property type="entry name" value="RmlC_Cupin_sf"/>
</dbReference>
<gene>
    <name evidence="2" type="ORF">C7I84_14295</name>
</gene>
<organism evidence="2 3">
    <name type="scientific">Kumtagia ephedrae</name>
    <dbReference type="NCBI Taxonomy" id="2116701"/>
    <lineage>
        <taxon>Bacteria</taxon>
        <taxon>Pseudomonadati</taxon>
        <taxon>Pseudomonadota</taxon>
        <taxon>Alphaproteobacteria</taxon>
        <taxon>Hyphomicrobiales</taxon>
        <taxon>Phyllobacteriaceae</taxon>
        <taxon>Kumtagia</taxon>
    </lineage>
</organism>
<keyword evidence="3" id="KW-1185">Reference proteome</keyword>
<evidence type="ECO:0000313" key="2">
    <source>
        <dbReference type="EMBL" id="PSJ59179.1"/>
    </source>
</evidence>
<dbReference type="PANTHER" id="PTHR40943:SF1">
    <property type="entry name" value="CYTOPLASMIC PROTEIN"/>
    <property type="match status" value="1"/>
</dbReference>
<dbReference type="InterPro" id="IPR008579">
    <property type="entry name" value="UGlyAH_Cupin_dom"/>
</dbReference>
<dbReference type="Gene3D" id="2.60.120.10">
    <property type="entry name" value="Jelly Rolls"/>
    <property type="match status" value="1"/>
</dbReference>
<dbReference type="EMBL" id="PXYK01000012">
    <property type="protein sequence ID" value="PSJ59179.1"/>
    <property type="molecule type" value="Genomic_DNA"/>
</dbReference>